<keyword evidence="2" id="KW-0805">Transcription regulation</keyword>
<protein>
    <submittedName>
        <fullName evidence="7">Transcriptional activator NhaR</fullName>
    </submittedName>
</protein>
<organism evidence="7 8">
    <name type="scientific">Viridibacterium curvum</name>
    <dbReference type="NCBI Taxonomy" id="1101404"/>
    <lineage>
        <taxon>Bacteria</taxon>
        <taxon>Pseudomonadati</taxon>
        <taxon>Pseudomonadota</taxon>
        <taxon>Betaproteobacteria</taxon>
        <taxon>Rhodocyclales</taxon>
        <taxon>Rhodocyclaceae</taxon>
        <taxon>Viridibacterium</taxon>
    </lineage>
</organism>
<dbReference type="Gene3D" id="3.40.190.290">
    <property type="match status" value="1"/>
</dbReference>
<dbReference type="Pfam" id="PF03466">
    <property type="entry name" value="LysR_substrate"/>
    <property type="match status" value="1"/>
</dbReference>
<proteinExistence type="inferred from homology"/>
<comment type="caution">
    <text evidence="7">The sequence shown here is derived from an EMBL/GenBank/DDBJ whole genome shotgun (WGS) entry which is preliminary data.</text>
</comment>
<dbReference type="InterPro" id="IPR000847">
    <property type="entry name" value="LysR_HTH_N"/>
</dbReference>
<evidence type="ECO:0000256" key="3">
    <source>
        <dbReference type="ARBA" id="ARBA00023125"/>
    </source>
</evidence>
<dbReference type="NCBIfam" id="NF008284">
    <property type="entry name" value="PRK11062.1"/>
    <property type="match status" value="1"/>
</dbReference>
<dbReference type="InterPro" id="IPR005119">
    <property type="entry name" value="LysR_subst-bd"/>
</dbReference>
<name>A0ABP9QP82_9RHOO</name>
<keyword evidence="5" id="KW-0804">Transcription</keyword>
<dbReference type="SUPFAM" id="SSF46785">
    <property type="entry name" value="Winged helix' DNA-binding domain"/>
    <property type="match status" value="1"/>
</dbReference>
<evidence type="ECO:0000256" key="4">
    <source>
        <dbReference type="ARBA" id="ARBA00023159"/>
    </source>
</evidence>
<evidence type="ECO:0000256" key="2">
    <source>
        <dbReference type="ARBA" id="ARBA00023015"/>
    </source>
</evidence>
<dbReference type="SUPFAM" id="SSF53850">
    <property type="entry name" value="Periplasmic binding protein-like II"/>
    <property type="match status" value="1"/>
</dbReference>
<sequence length="309" mass="33727">MNYKHLHYFWSVARAGSIAKASEKLFITPQTLSGQIKLLEDQLGHALFRKSGRKLELTEEGRFVLDYAEDIFSLGAELESALRSGAALQQAIEFRVGVADSVPKSVALRLLEPAMQLAEPVRMVCREWKLDRLLSELALHRLDLVISDAPMPPGSGLKAFNHQLGRSTISFFAAPAIAAQCKGAFPASLDGVPMLCMGDDAAVWGGFRSWLDRHGIQPRIVAEFDDGALMKAFGGAGHGVFMGPSVLAEEICRQYGVTVVGESEELTESFYAVSVERRITHPCVAAITEAARTALFAPKKAAARKRRSR</sequence>
<evidence type="ECO:0000313" key="8">
    <source>
        <dbReference type="Proteomes" id="UP001500547"/>
    </source>
</evidence>
<keyword evidence="3" id="KW-0238">DNA-binding</keyword>
<accession>A0ABP9QP82</accession>
<dbReference type="Pfam" id="PF00126">
    <property type="entry name" value="HTH_1"/>
    <property type="match status" value="1"/>
</dbReference>
<dbReference type="PROSITE" id="PS50931">
    <property type="entry name" value="HTH_LYSR"/>
    <property type="match status" value="1"/>
</dbReference>
<dbReference type="PANTHER" id="PTHR30293">
    <property type="entry name" value="TRANSCRIPTIONAL REGULATORY PROTEIN NAC-RELATED"/>
    <property type="match status" value="1"/>
</dbReference>
<comment type="similarity">
    <text evidence="1">Belongs to the LysR transcriptional regulatory family.</text>
</comment>
<evidence type="ECO:0000313" key="7">
    <source>
        <dbReference type="EMBL" id="GAA5165182.1"/>
    </source>
</evidence>
<keyword evidence="4" id="KW-0010">Activator</keyword>
<dbReference type="RefSeq" id="WP_345532823.1">
    <property type="nucleotide sequence ID" value="NZ_BAABLD010000008.1"/>
</dbReference>
<evidence type="ECO:0000259" key="6">
    <source>
        <dbReference type="PROSITE" id="PS50931"/>
    </source>
</evidence>
<dbReference type="InterPro" id="IPR036390">
    <property type="entry name" value="WH_DNA-bd_sf"/>
</dbReference>
<evidence type="ECO:0000256" key="5">
    <source>
        <dbReference type="ARBA" id="ARBA00023163"/>
    </source>
</evidence>
<dbReference type="PANTHER" id="PTHR30293:SF2">
    <property type="entry name" value="TRANSCRIPTIONAL ACTIVATOR PROTEIN NHAR"/>
    <property type="match status" value="1"/>
</dbReference>
<dbReference type="InterPro" id="IPR036388">
    <property type="entry name" value="WH-like_DNA-bd_sf"/>
</dbReference>
<gene>
    <name evidence="7" type="primary">nhaR</name>
    <name evidence="7" type="ORF">GCM10025770_20300</name>
</gene>
<feature type="domain" description="HTH lysR-type" evidence="6">
    <location>
        <begin position="1"/>
        <end position="58"/>
    </location>
</feature>
<dbReference type="EMBL" id="BAABLD010000008">
    <property type="protein sequence ID" value="GAA5165182.1"/>
    <property type="molecule type" value="Genomic_DNA"/>
</dbReference>
<dbReference type="Proteomes" id="UP001500547">
    <property type="component" value="Unassembled WGS sequence"/>
</dbReference>
<keyword evidence="8" id="KW-1185">Reference proteome</keyword>
<dbReference type="Gene3D" id="1.10.10.10">
    <property type="entry name" value="Winged helix-like DNA-binding domain superfamily/Winged helix DNA-binding domain"/>
    <property type="match status" value="1"/>
</dbReference>
<evidence type="ECO:0000256" key="1">
    <source>
        <dbReference type="ARBA" id="ARBA00009437"/>
    </source>
</evidence>
<reference evidence="8" key="1">
    <citation type="journal article" date="2019" name="Int. J. Syst. Evol. Microbiol.">
        <title>The Global Catalogue of Microorganisms (GCM) 10K type strain sequencing project: providing services to taxonomists for standard genome sequencing and annotation.</title>
        <authorList>
            <consortium name="The Broad Institute Genomics Platform"/>
            <consortium name="The Broad Institute Genome Sequencing Center for Infectious Disease"/>
            <person name="Wu L."/>
            <person name="Ma J."/>
        </authorList>
    </citation>
    <scope>NUCLEOTIDE SEQUENCE [LARGE SCALE GENOMIC DNA]</scope>
    <source>
        <strain evidence="8">JCM 18715</strain>
    </source>
</reference>